<protein>
    <submittedName>
        <fullName evidence="1">Uncharacterized protein</fullName>
    </submittedName>
</protein>
<organism evidence="1 2">
    <name type="scientific">Ruminiclostridium cellobioparum subsp. termitidis CT1112</name>
    <dbReference type="NCBI Taxonomy" id="1195236"/>
    <lineage>
        <taxon>Bacteria</taxon>
        <taxon>Bacillati</taxon>
        <taxon>Bacillota</taxon>
        <taxon>Clostridia</taxon>
        <taxon>Eubacteriales</taxon>
        <taxon>Oscillospiraceae</taxon>
        <taxon>Ruminiclostridium</taxon>
    </lineage>
</organism>
<dbReference type="AlphaFoldDB" id="S0FU81"/>
<keyword evidence="2" id="KW-1185">Reference proteome</keyword>
<reference evidence="1 2" key="1">
    <citation type="journal article" date="2013" name="Genome Announc.">
        <title>Draft Genome Sequence of the Cellulolytic, Mesophilic, Anaerobic Bacterium Clostridium termitidis Strain CT1112 (DSM 5398).</title>
        <authorList>
            <person name="Lal S."/>
            <person name="Ramachandran U."/>
            <person name="Zhang X."/>
            <person name="Munir R."/>
            <person name="Sparling R."/>
            <person name="Levin D.B."/>
        </authorList>
    </citation>
    <scope>NUCLEOTIDE SEQUENCE [LARGE SCALE GENOMIC DNA]</scope>
    <source>
        <strain evidence="1 2">CT1112</strain>
    </source>
</reference>
<comment type="caution">
    <text evidence="1">The sequence shown here is derived from an EMBL/GenBank/DDBJ whole genome shotgun (WGS) entry which is preliminary data.</text>
</comment>
<name>S0FU81_RUMCE</name>
<dbReference type="Proteomes" id="UP000014155">
    <property type="component" value="Unassembled WGS sequence"/>
</dbReference>
<accession>S0FU81</accession>
<dbReference type="EMBL" id="AORV01000031">
    <property type="protein sequence ID" value="EMS72073.1"/>
    <property type="molecule type" value="Genomic_DNA"/>
</dbReference>
<dbReference type="STRING" id="1195236.CTER_1965"/>
<evidence type="ECO:0000313" key="1">
    <source>
        <dbReference type="EMBL" id="EMS72073.1"/>
    </source>
</evidence>
<proteinExistence type="predicted"/>
<evidence type="ECO:0000313" key="2">
    <source>
        <dbReference type="Proteomes" id="UP000014155"/>
    </source>
</evidence>
<gene>
    <name evidence="1" type="ORF">CTER_1965</name>
</gene>
<sequence>MGKYVKPFLECISYKIEERLANSCTGSCPTNEGWVLNPVTGEWEHRTDLVALNSSN</sequence>
<dbReference type="PATRIC" id="fig|1195236.3.peg.2265"/>
<dbReference type="RefSeq" id="WP_004625587.1">
    <property type="nucleotide sequence ID" value="NZ_AORV01000031.1"/>
</dbReference>